<dbReference type="InterPro" id="IPR013783">
    <property type="entry name" value="Ig-like_fold"/>
</dbReference>
<dbReference type="GO" id="GO:0046872">
    <property type="term" value="F:metal ion binding"/>
    <property type="evidence" value="ECO:0007669"/>
    <property type="project" value="UniProtKB-KW"/>
</dbReference>
<dbReference type="EMBL" id="BMXF01000007">
    <property type="protein sequence ID" value="GHB86607.1"/>
    <property type="molecule type" value="Genomic_DNA"/>
</dbReference>
<keyword evidence="8" id="KW-1185">Reference proteome</keyword>
<dbReference type="GO" id="GO:0009055">
    <property type="term" value="F:electron transfer activity"/>
    <property type="evidence" value="ECO:0007669"/>
    <property type="project" value="InterPro"/>
</dbReference>
<dbReference type="SUPFAM" id="SSF50952">
    <property type="entry name" value="Soluble quinoprotein glucose dehydrogenase"/>
    <property type="match status" value="1"/>
</dbReference>
<evidence type="ECO:0000256" key="1">
    <source>
        <dbReference type="ARBA" id="ARBA00022617"/>
    </source>
</evidence>
<evidence type="ECO:0000313" key="7">
    <source>
        <dbReference type="EMBL" id="GHB86607.1"/>
    </source>
</evidence>
<feature type="domain" description="PKD" evidence="5">
    <location>
        <begin position="462"/>
        <end position="545"/>
    </location>
</feature>
<dbReference type="Gene3D" id="2.60.120.260">
    <property type="entry name" value="Galactose-binding domain-like"/>
    <property type="match status" value="1"/>
</dbReference>
<organism evidence="7 8">
    <name type="scientific">Persicitalea jodogahamensis</name>
    <dbReference type="NCBI Taxonomy" id="402147"/>
    <lineage>
        <taxon>Bacteria</taxon>
        <taxon>Pseudomonadati</taxon>
        <taxon>Bacteroidota</taxon>
        <taxon>Cytophagia</taxon>
        <taxon>Cytophagales</taxon>
        <taxon>Spirosomataceae</taxon>
        <taxon>Persicitalea</taxon>
    </lineage>
</organism>
<dbReference type="Pfam" id="PF07995">
    <property type="entry name" value="GSDH"/>
    <property type="match status" value="1"/>
</dbReference>
<dbReference type="GO" id="GO:0020037">
    <property type="term" value="F:heme binding"/>
    <property type="evidence" value="ECO:0007669"/>
    <property type="project" value="InterPro"/>
</dbReference>
<evidence type="ECO:0000256" key="4">
    <source>
        <dbReference type="PROSITE-ProRule" id="PRU00433"/>
    </source>
</evidence>
<dbReference type="Proteomes" id="UP000598271">
    <property type="component" value="Unassembled WGS sequence"/>
</dbReference>
<dbReference type="Pfam" id="PF00034">
    <property type="entry name" value="Cytochrom_C"/>
    <property type="match status" value="1"/>
</dbReference>
<dbReference type="InterPro" id="IPR035986">
    <property type="entry name" value="PKD_dom_sf"/>
</dbReference>
<sequence length="862" mass="96498">MKYLLLTFSLLLTHLLAGPGDKPADSRFTKITLDDDLNEPMELAIADDGMVYYIERVGYINSFDPKTNIKRRITKLDIRATGEDGLLGLALDPNFLQNHWLYLYYGDMVMQGDSYTNVLSRFELTETGLTNRVDMLRVPLLHEGVSHSAGSLAFDAQANLFLSTGDNTNPFESDGYSPSDDRPGRIRFDALKSAGNTNDLRGKILRIHPEDDGSYTIPEGNLFKPGQEKTRPEIYVMGNRNPFQIAVDQRNGYLYWGEVGPDAGEDGPTRGPRGHDEINQARQAGYFGWPLFVGDNKPYYKYDFEAKKSGELFDPQHPVNFSRNNTGLKDLPPAQKAFIWYPYAESPEFPELGKGGRNAMAGPVYYYDDYQASPGKFPKYFDEKLFIYDWMRGVVTTVTMDKNHNYQSMERFLPDQEFNHPVDMAFDRQGELYVLEYGTYWRAKNTDAKLVRIEYNEGNRAPVAKISADKTVGAAPLKVRFSAQGSFDYDKADSLRYEWSFTANGIQAKGVSPIFTFAKPGNYKARVRVIDSEGKSAENTLTIRVGNEPPAVTVDWGGNRSFYFGKNPVAYKVKVQDREDKIIPPGLIRTWFHYLPEGEDVAGLMATGEMTFKGRTLIEQSDCRACHGLDAASVGPSYRAIAQRYDDDAVDKLADKIIQGGVGVWTQEHAMSAHPQLIKEDAAEMVRYILSLDQSSPQMPPQGSVTTEQALGNYVLMARYTDSGGLLGQELLRLRPAKFPASEVDSFSKGVSKRSNNGGGFTMCFNEDKAWLKFNQLDLTGLKKVTTDDFTPKLVGILEFRIDSPTGLVIAQVPVKGEGVEVISAPLQALSGVHDLYVVFEETSGGINIWKRLDLRTIEFSR</sequence>
<dbReference type="SUPFAM" id="SSF49785">
    <property type="entry name" value="Galactose-binding domain-like"/>
    <property type="match status" value="1"/>
</dbReference>
<dbReference type="InterPro" id="IPR036909">
    <property type="entry name" value="Cyt_c-like_dom_sf"/>
</dbReference>
<dbReference type="PANTHER" id="PTHR19328:SF75">
    <property type="entry name" value="ALDOSE SUGAR DEHYDROGENASE YLII"/>
    <property type="match status" value="1"/>
</dbReference>
<dbReference type="InterPro" id="IPR008979">
    <property type="entry name" value="Galactose-bd-like_sf"/>
</dbReference>
<dbReference type="SUPFAM" id="SSF49299">
    <property type="entry name" value="PKD domain"/>
    <property type="match status" value="1"/>
</dbReference>
<feature type="domain" description="Cytochrome c" evidence="6">
    <location>
        <begin position="603"/>
        <end position="693"/>
    </location>
</feature>
<evidence type="ECO:0000259" key="6">
    <source>
        <dbReference type="PROSITE" id="PS51007"/>
    </source>
</evidence>
<evidence type="ECO:0000313" key="8">
    <source>
        <dbReference type="Proteomes" id="UP000598271"/>
    </source>
</evidence>
<dbReference type="PANTHER" id="PTHR19328">
    <property type="entry name" value="HEDGEHOG-INTERACTING PROTEIN"/>
    <property type="match status" value="1"/>
</dbReference>
<name>A0A8J3D5M9_9BACT</name>
<dbReference type="Pfam" id="PF18911">
    <property type="entry name" value="PKD_4"/>
    <property type="match status" value="1"/>
</dbReference>
<reference evidence="7 8" key="1">
    <citation type="journal article" date="2014" name="Int. J. Syst. Evol. Microbiol.">
        <title>Complete genome sequence of Corynebacterium casei LMG S-19264T (=DSM 44701T), isolated from a smear-ripened cheese.</title>
        <authorList>
            <consortium name="US DOE Joint Genome Institute (JGI-PGF)"/>
            <person name="Walter F."/>
            <person name="Albersmeier A."/>
            <person name="Kalinowski J."/>
            <person name="Ruckert C."/>
        </authorList>
    </citation>
    <scope>NUCLEOTIDE SEQUENCE [LARGE SCALE GENOMIC DNA]</scope>
    <source>
        <strain evidence="7 8">KCTC 12866</strain>
    </source>
</reference>
<protein>
    <submittedName>
        <fullName evidence="7">Uncharacterized protein</fullName>
    </submittedName>
</protein>
<dbReference type="CDD" id="cd00146">
    <property type="entry name" value="PKD"/>
    <property type="match status" value="1"/>
</dbReference>
<proteinExistence type="predicted"/>
<keyword evidence="1 4" id="KW-0349">Heme</keyword>
<evidence type="ECO:0000256" key="3">
    <source>
        <dbReference type="ARBA" id="ARBA00023004"/>
    </source>
</evidence>
<evidence type="ECO:0000256" key="2">
    <source>
        <dbReference type="ARBA" id="ARBA00022723"/>
    </source>
</evidence>
<keyword evidence="3 4" id="KW-0408">Iron</keyword>
<dbReference type="SMART" id="SM00089">
    <property type="entry name" value="PKD"/>
    <property type="match status" value="1"/>
</dbReference>
<dbReference type="InterPro" id="IPR011041">
    <property type="entry name" value="Quinoprot_gluc/sorb_DH_b-prop"/>
</dbReference>
<dbReference type="InterPro" id="IPR012938">
    <property type="entry name" value="Glc/Sorbosone_DH"/>
</dbReference>
<dbReference type="InterPro" id="IPR011042">
    <property type="entry name" value="6-blade_b-propeller_TolB-like"/>
</dbReference>
<dbReference type="PROSITE" id="PS50093">
    <property type="entry name" value="PKD"/>
    <property type="match status" value="1"/>
</dbReference>
<evidence type="ECO:0000259" key="5">
    <source>
        <dbReference type="PROSITE" id="PS50093"/>
    </source>
</evidence>
<dbReference type="AlphaFoldDB" id="A0A8J3D5M9"/>
<dbReference type="Gene3D" id="1.10.760.10">
    <property type="entry name" value="Cytochrome c-like domain"/>
    <property type="match status" value="1"/>
</dbReference>
<dbReference type="SUPFAM" id="SSF46626">
    <property type="entry name" value="Cytochrome c"/>
    <property type="match status" value="1"/>
</dbReference>
<dbReference type="InterPro" id="IPR000601">
    <property type="entry name" value="PKD_dom"/>
</dbReference>
<comment type="caution">
    <text evidence="7">The sequence shown here is derived from an EMBL/GenBank/DDBJ whole genome shotgun (WGS) entry which is preliminary data.</text>
</comment>
<accession>A0A8J3D5M9</accession>
<keyword evidence="2 4" id="KW-0479">Metal-binding</keyword>
<dbReference type="PROSITE" id="PS51007">
    <property type="entry name" value="CYTC"/>
    <property type="match status" value="1"/>
</dbReference>
<dbReference type="RefSeq" id="WP_189568316.1">
    <property type="nucleotide sequence ID" value="NZ_BMXF01000007.1"/>
</dbReference>
<dbReference type="InterPro" id="IPR022409">
    <property type="entry name" value="PKD/Chitinase_dom"/>
</dbReference>
<dbReference type="Gene3D" id="2.120.10.30">
    <property type="entry name" value="TolB, C-terminal domain"/>
    <property type="match status" value="1"/>
</dbReference>
<dbReference type="InterPro" id="IPR009056">
    <property type="entry name" value="Cyt_c-like_dom"/>
</dbReference>
<gene>
    <name evidence="7" type="ORF">GCM10007390_47790</name>
</gene>
<dbReference type="Gene3D" id="2.60.40.10">
    <property type="entry name" value="Immunoglobulins"/>
    <property type="match status" value="1"/>
</dbReference>
<dbReference type="CDD" id="cd04084">
    <property type="entry name" value="CBM6_xylanase-like"/>
    <property type="match status" value="1"/>
</dbReference>